<comment type="subcellular location">
    <subcellularLocation>
        <location evidence="1">Membrane</location>
        <topology evidence="1">Multi-pass membrane protein</topology>
    </subcellularLocation>
</comment>
<feature type="transmembrane region" description="Helical" evidence="8">
    <location>
        <begin position="12"/>
        <end position="30"/>
    </location>
</feature>
<dbReference type="Gene3D" id="1.10.3430.10">
    <property type="entry name" value="Ammonium transporter AmtB like domains"/>
    <property type="match status" value="1"/>
</dbReference>
<protein>
    <recommendedName>
        <fullName evidence="9">Ammonium transporter AmtB-like domain-containing protein</fullName>
    </recommendedName>
</protein>
<feature type="transmembrane region" description="Helical" evidence="8">
    <location>
        <begin position="356"/>
        <end position="373"/>
    </location>
</feature>
<evidence type="ECO:0000313" key="10">
    <source>
        <dbReference type="EMBL" id="TNV80036.1"/>
    </source>
</evidence>
<evidence type="ECO:0000256" key="2">
    <source>
        <dbReference type="ARBA" id="ARBA00005887"/>
    </source>
</evidence>
<keyword evidence="7" id="KW-0924">Ammonia transport</keyword>
<dbReference type="SUPFAM" id="SSF111352">
    <property type="entry name" value="Ammonium transporter"/>
    <property type="match status" value="2"/>
</dbReference>
<feature type="transmembrane region" description="Helical" evidence="8">
    <location>
        <begin position="96"/>
        <end position="115"/>
    </location>
</feature>
<dbReference type="OrthoDB" id="534912at2759"/>
<evidence type="ECO:0000256" key="5">
    <source>
        <dbReference type="ARBA" id="ARBA00022989"/>
    </source>
</evidence>
<keyword evidence="3" id="KW-0813">Transport</keyword>
<comment type="similarity">
    <text evidence="2">Belongs to the ammonia transporter channel (TC 1.A.11.2) family.</text>
</comment>
<feature type="transmembrane region" description="Helical" evidence="8">
    <location>
        <begin position="379"/>
        <end position="397"/>
    </location>
</feature>
<dbReference type="PANTHER" id="PTHR11730">
    <property type="entry name" value="AMMONIUM TRANSPORTER"/>
    <property type="match status" value="1"/>
</dbReference>
<evidence type="ECO:0000256" key="7">
    <source>
        <dbReference type="ARBA" id="ARBA00023177"/>
    </source>
</evidence>
<evidence type="ECO:0000256" key="6">
    <source>
        <dbReference type="ARBA" id="ARBA00023136"/>
    </source>
</evidence>
<feature type="transmembrane region" description="Helical" evidence="8">
    <location>
        <begin position="281"/>
        <end position="298"/>
    </location>
</feature>
<evidence type="ECO:0000256" key="3">
    <source>
        <dbReference type="ARBA" id="ARBA00022448"/>
    </source>
</evidence>
<evidence type="ECO:0000256" key="8">
    <source>
        <dbReference type="SAM" id="Phobius"/>
    </source>
</evidence>
<feature type="domain" description="Ammonium transporter AmtB-like" evidence="9">
    <location>
        <begin position="270"/>
        <end position="492"/>
    </location>
</feature>
<organism evidence="10 11">
    <name type="scientific">Halteria grandinella</name>
    <dbReference type="NCBI Taxonomy" id="5974"/>
    <lineage>
        <taxon>Eukaryota</taxon>
        <taxon>Sar</taxon>
        <taxon>Alveolata</taxon>
        <taxon>Ciliophora</taxon>
        <taxon>Intramacronucleata</taxon>
        <taxon>Spirotrichea</taxon>
        <taxon>Stichotrichia</taxon>
        <taxon>Sporadotrichida</taxon>
        <taxon>Halteriidae</taxon>
        <taxon>Halteria</taxon>
    </lineage>
</organism>
<feature type="transmembrane region" description="Helical" evidence="8">
    <location>
        <begin position="447"/>
        <end position="467"/>
    </location>
</feature>
<evidence type="ECO:0000256" key="4">
    <source>
        <dbReference type="ARBA" id="ARBA00022692"/>
    </source>
</evidence>
<proteinExistence type="inferred from homology"/>
<evidence type="ECO:0000313" key="11">
    <source>
        <dbReference type="Proteomes" id="UP000785679"/>
    </source>
</evidence>
<dbReference type="GO" id="GO:0097272">
    <property type="term" value="P:ammonium homeostasis"/>
    <property type="evidence" value="ECO:0007669"/>
    <property type="project" value="TreeGrafter"/>
</dbReference>
<feature type="transmembrane region" description="Helical" evidence="8">
    <location>
        <begin position="122"/>
        <end position="143"/>
    </location>
</feature>
<keyword evidence="11" id="KW-1185">Reference proteome</keyword>
<keyword evidence="6 8" id="KW-0472">Membrane</keyword>
<evidence type="ECO:0000259" key="9">
    <source>
        <dbReference type="Pfam" id="PF00909"/>
    </source>
</evidence>
<dbReference type="Pfam" id="PF00909">
    <property type="entry name" value="Ammonium_transp"/>
    <property type="match status" value="2"/>
</dbReference>
<feature type="transmembrane region" description="Helical" evidence="8">
    <location>
        <begin position="318"/>
        <end position="336"/>
    </location>
</feature>
<dbReference type="InterPro" id="IPR024041">
    <property type="entry name" value="NH4_transpt_AmtB-like_dom"/>
</dbReference>
<accession>A0A8J8NTW2</accession>
<dbReference type="InterPro" id="IPR029020">
    <property type="entry name" value="Ammonium/urea_transptr"/>
</dbReference>
<dbReference type="AlphaFoldDB" id="A0A8J8NTW2"/>
<feature type="domain" description="Ammonium transporter AmtB-like" evidence="9">
    <location>
        <begin position="12"/>
        <end position="192"/>
    </location>
</feature>
<dbReference type="GO" id="GO:0005886">
    <property type="term" value="C:plasma membrane"/>
    <property type="evidence" value="ECO:0007669"/>
    <property type="project" value="TreeGrafter"/>
</dbReference>
<comment type="caution">
    <text evidence="10">The sequence shown here is derived from an EMBL/GenBank/DDBJ whole genome shotgun (WGS) entry which is preliminary data.</text>
</comment>
<dbReference type="Proteomes" id="UP000785679">
    <property type="component" value="Unassembled WGS sequence"/>
</dbReference>
<feature type="transmembrane region" description="Helical" evidence="8">
    <location>
        <begin position="163"/>
        <end position="184"/>
    </location>
</feature>
<dbReference type="PANTHER" id="PTHR11730:SF6">
    <property type="entry name" value="AMMONIUM TRANSPORTER"/>
    <property type="match status" value="1"/>
</dbReference>
<feature type="transmembrane region" description="Helical" evidence="8">
    <location>
        <begin position="409"/>
        <end position="427"/>
    </location>
</feature>
<feature type="transmembrane region" description="Helical" evidence="8">
    <location>
        <begin position="42"/>
        <end position="66"/>
    </location>
</feature>
<gene>
    <name evidence="10" type="ORF">FGO68_gene3205</name>
</gene>
<name>A0A8J8NTW2_HALGN</name>
<dbReference type="EMBL" id="RRYP01008080">
    <property type="protein sequence ID" value="TNV80036.1"/>
    <property type="molecule type" value="Genomic_DNA"/>
</dbReference>
<keyword evidence="5 8" id="KW-1133">Transmembrane helix</keyword>
<keyword evidence="4 8" id="KW-0812">Transmembrane</keyword>
<dbReference type="GO" id="GO:0008519">
    <property type="term" value="F:ammonium channel activity"/>
    <property type="evidence" value="ECO:0007669"/>
    <property type="project" value="InterPro"/>
</dbReference>
<evidence type="ECO:0000256" key="1">
    <source>
        <dbReference type="ARBA" id="ARBA00004141"/>
    </source>
</evidence>
<sequence length="517" mass="57178">MPSLDQSLITAWTQSSTTFIYMMVVGYTILEMAQVRRKNRKAVLVKNLMYILFSLLSFFVVGYAFAFGNNSGGVIGAQSEYVGVYSSNELYHERQFPFYFATSLIVGLIITGSMGERTRLEPLLVFAIIQNIVLYPPVLAWSWNLQGGFLKDLGFLDRGGSAVIFHTGAIAGIIGAIVVGPRYGRYMEKTEEKRIFSAQANQKGIDLGAMYQYKNQKDTSSIQAIKLKISKQKNLQGLLEEVTNRGATVDDIFLRKVRKLIKHATVSTGEDHDFYAIDNQLMILGTFITIIGWAMLNACGSGNHNVNSVTGRFAAESAFLNTLLSGSFSSFISILLKKHVVRGDKRKTPKYDIRSLCNGFLAGVAAVSAGAGTMKPWGALVTGTIASFLYMTLCFIVKKVKFDDPMENFQIYASGGFWGMIASAFFIPNKGVLWGGKESGSFIGIQFLSIVIISVWALIVSWVYFFILKRCKVLRIPLADEVLGADTIAYAKNKGIEVQQIREAIKNLYPANKKRGC</sequence>
<reference evidence="10" key="1">
    <citation type="submission" date="2019-06" db="EMBL/GenBank/DDBJ databases">
        <authorList>
            <person name="Zheng W."/>
        </authorList>
    </citation>
    <scope>NUCLEOTIDE SEQUENCE</scope>
    <source>
        <strain evidence="10">QDHG01</strain>
    </source>
</reference>